<protein>
    <submittedName>
        <fullName evidence="1">Uncharacterized protein</fullName>
    </submittedName>
</protein>
<comment type="caution">
    <text evidence="1">The sequence shown here is derived from an EMBL/GenBank/DDBJ whole genome shotgun (WGS) entry which is preliminary data.</text>
</comment>
<evidence type="ECO:0000313" key="1">
    <source>
        <dbReference type="EMBL" id="TRX89647.1"/>
    </source>
</evidence>
<dbReference type="AlphaFoldDB" id="A0A553HNY3"/>
<name>A0A553HNY3_9PEZI</name>
<keyword evidence="2" id="KW-1185">Reference proteome</keyword>
<organism evidence="1 2">
    <name type="scientific">Xylaria flabelliformis</name>
    <dbReference type="NCBI Taxonomy" id="2512241"/>
    <lineage>
        <taxon>Eukaryota</taxon>
        <taxon>Fungi</taxon>
        <taxon>Dikarya</taxon>
        <taxon>Ascomycota</taxon>
        <taxon>Pezizomycotina</taxon>
        <taxon>Sordariomycetes</taxon>
        <taxon>Xylariomycetidae</taxon>
        <taxon>Xylariales</taxon>
        <taxon>Xylariaceae</taxon>
        <taxon>Xylaria</taxon>
    </lineage>
</organism>
<accession>A0A553HNY3</accession>
<dbReference type="Proteomes" id="UP000319160">
    <property type="component" value="Unassembled WGS sequence"/>
</dbReference>
<dbReference type="EMBL" id="VFLP01000064">
    <property type="protein sequence ID" value="TRX89647.1"/>
    <property type="molecule type" value="Genomic_DNA"/>
</dbReference>
<reference evidence="2" key="1">
    <citation type="submission" date="2019-06" db="EMBL/GenBank/DDBJ databases">
        <title>Draft genome sequence of the griseofulvin-producing fungus Xylaria cubensis strain G536.</title>
        <authorList>
            <person name="Mead M.E."/>
            <person name="Raja H.A."/>
            <person name="Steenwyk J.L."/>
            <person name="Knowles S.L."/>
            <person name="Oberlies N.H."/>
            <person name="Rokas A."/>
        </authorList>
    </citation>
    <scope>NUCLEOTIDE SEQUENCE [LARGE SCALE GENOMIC DNA]</scope>
    <source>
        <strain evidence="2">G536</strain>
    </source>
</reference>
<proteinExistence type="predicted"/>
<gene>
    <name evidence="1" type="ORF">FHL15_009397</name>
</gene>
<sequence length="312" mass="35714">MASAIEPLDGFLFCTEEFDPFAERLLIRHLDNVPAHPDEKSNLTHYNALLLMISAFSSKDLLNARKGPNINFFRAVSHQFGSTDTNAAVDALLLVQDEMKYGEPTHQDGHALECPNIRFIHKIFCRVFNNLKKRLWASEARTAARDQTLQLAKDVAKTMVQVDLLRDFTDITTLLDTERMRHALLVKRIANAMIDKNLLRVVPDLFRILDHKTNHTIRNQLSLIRSNISQMSRPRADIYQGAKLEEAIRNIESWDRNEGVATYFNHLEFNTHLTGQAEAVGSNENVLHGWDSDRTYTTSELWTRGHNLLRAP</sequence>
<dbReference type="OrthoDB" id="4724115at2759"/>
<evidence type="ECO:0000313" key="2">
    <source>
        <dbReference type="Proteomes" id="UP000319160"/>
    </source>
</evidence>